<accession>A0A0G4GDM6</accession>
<evidence type="ECO:0000313" key="3">
    <source>
        <dbReference type="Proteomes" id="UP000041254"/>
    </source>
</evidence>
<organism evidence="2 3">
    <name type="scientific">Vitrella brassicaformis (strain CCMP3155)</name>
    <dbReference type="NCBI Taxonomy" id="1169540"/>
    <lineage>
        <taxon>Eukaryota</taxon>
        <taxon>Sar</taxon>
        <taxon>Alveolata</taxon>
        <taxon>Colpodellida</taxon>
        <taxon>Vitrellaceae</taxon>
        <taxon>Vitrella</taxon>
    </lineage>
</organism>
<keyword evidence="1" id="KW-0812">Transmembrane</keyword>
<name>A0A0G4GDM6_VITBC</name>
<evidence type="ECO:0000313" key="2">
    <source>
        <dbReference type="EMBL" id="CEM27497.1"/>
    </source>
</evidence>
<dbReference type="EMBL" id="CDMY01000635">
    <property type="protein sequence ID" value="CEM27497.1"/>
    <property type="molecule type" value="Genomic_DNA"/>
</dbReference>
<reference evidence="2 3" key="1">
    <citation type="submission" date="2014-11" db="EMBL/GenBank/DDBJ databases">
        <authorList>
            <person name="Zhu J."/>
            <person name="Qi W."/>
            <person name="Song R."/>
        </authorList>
    </citation>
    <scope>NUCLEOTIDE SEQUENCE [LARGE SCALE GENOMIC DNA]</scope>
</reference>
<keyword evidence="1" id="KW-1133">Transmembrane helix</keyword>
<dbReference type="Proteomes" id="UP000041254">
    <property type="component" value="Unassembled WGS sequence"/>
</dbReference>
<dbReference type="InParanoid" id="A0A0G4GDM6"/>
<keyword evidence="3" id="KW-1185">Reference proteome</keyword>
<gene>
    <name evidence="2" type="ORF">Vbra_17483</name>
</gene>
<dbReference type="AlphaFoldDB" id="A0A0G4GDM6"/>
<protein>
    <submittedName>
        <fullName evidence="2">Uncharacterized protein</fullName>
    </submittedName>
</protein>
<evidence type="ECO:0000256" key="1">
    <source>
        <dbReference type="SAM" id="Phobius"/>
    </source>
</evidence>
<sequence length="154" mass="16793">MSVTSKGTYFVAWEVGKGGNAEAVGKQMVQVIRQARGGRAMVVVCSSDEPTLGLPQMIRMSDAYYKQGFTNEDFAFPLVGYKAGEGWRDITKDEVTVVAYGPQGVDMLIKHLGAMREPPAIDKAIIIGCGVTLLLCLTGTLIVGYLHWKKLKKH</sequence>
<dbReference type="VEuPathDB" id="CryptoDB:Vbra_17483"/>
<proteinExistence type="predicted"/>
<keyword evidence="1" id="KW-0472">Membrane</keyword>
<feature type="transmembrane region" description="Helical" evidence="1">
    <location>
        <begin position="124"/>
        <end position="148"/>
    </location>
</feature>